<dbReference type="SUPFAM" id="SSF52540">
    <property type="entry name" value="P-loop containing nucleoside triphosphate hydrolases"/>
    <property type="match status" value="1"/>
</dbReference>
<keyword evidence="5" id="KW-1185">Reference proteome</keyword>
<name>A0ABR1RHH7_9PEZI</name>
<feature type="region of interest" description="Disordered" evidence="2">
    <location>
        <begin position="1029"/>
        <end position="1055"/>
    </location>
</feature>
<evidence type="ECO:0000256" key="1">
    <source>
        <dbReference type="ARBA" id="ARBA00022737"/>
    </source>
</evidence>
<evidence type="ECO:0000256" key="2">
    <source>
        <dbReference type="SAM" id="MobiDB-lite"/>
    </source>
</evidence>
<keyword evidence="1" id="KW-0677">Repeat</keyword>
<reference evidence="4 5" key="1">
    <citation type="submission" date="2023-01" db="EMBL/GenBank/DDBJ databases">
        <title>Analysis of 21 Apiospora genomes using comparative genomics revels a genus with tremendous synthesis potential of carbohydrate active enzymes and secondary metabolites.</title>
        <authorList>
            <person name="Sorensen T."/>
        </authorList>
    </citation>
    <scope>NUCLEOTIDE SEQUENCE [LARGE SCALE GENOMIC DNA]</scope>
    <source>
        <strain evidence="4 5">CBS 20057</strain>
    </source>
</reference>
<comment type="caution">
    <text evidence="4">The sequence shown here is derived from an EMBL/GenBank/DDBJ whole genome shotgun (WGS) entry which is preliminary data.</text>
</comment>
<dbReference type="EMBL" id="JAQQWI010000015">
    <property type="protein sequence ID" value="KAK8012336.1"/>
    <property type="molecule type" value="Genomic_DNA"/>
</dbReference>
<dbReference type="InterPro" id="IPR027417">
    <property type="entry name" value="P-loop_NTPase"/>
</dbReference>
<feature type="compositionally biased region" description="Polar residues" evidence="2">
    <location>
        <begin position="443"/>
        <end position="452"/>
    </location>
</feature>
<evidence type="ECO:0000259" key="3">
    <source>
        <dbReference type="Pfam" id="PF24883"/>
    </source>
</evidence>
<dbReference type="Pfam" id="PF24883">
    <property type="entry name" value="NPHP3_N"/>
    <property type="match status" value="1"/>
</dbReference>
<dbReference type="Proteomes" id="UP001396898">
    <property type="component" value="Unassembled WGS sequence"/>
</dbReference>
<feature type="compositionally biased region" description="Polar residues" evidence="2">
    <location>
        <begin position="415"/>
        <end position="425"/>
    </location>
</feature>
<feature type="domain" description="Nephrocystin 3-like N-terminal" evidence="3">
    <location>
        <begin position="198"/>
        <end position="370"/>
    </location>
</feature>
<accession>A0ABR1RHH7</accession>
<dbReference type="InterPro" id="IPR056884">
    <property type="entry name" value="NPHP3-like_N"/>
</dbReference>
<evidence type="ECO:0000313" key="5">
    <source>
        <dbReference type="Proteomes" id="UP001396898"/>
    </source>
</evidence>
<dbReference type="Gene3D" id="3.40.50.300">
    <property type="entry name" value="P-loop containing nucleotide triphosphate hydrolases"/>
    <property type="match status" value="1"/>
</dbReference>
<protein>
    <recommendedName>
        <fullName evidence="3">Nephrocystin 3-like N-terminal domain-containing protein</fullName>
    </recommendedName>
</protein>
<sequence length="1055" mass="119573">MALPVDPTTVYTAVSQSIGIVEQILTFCRDCKEAYQNLPFIVELIQLECNTWKALLARLEDRLNTSNPSGPSLDLVPSGILEKVRDSLSRLDAFIRARALRDDTDVKVRLTKAIRWIVSEKGKIRDLLDELGSIKTNFSLALDVDSSFSVAALEKEIKQVEKSIIGRSEQLLVLNLIKPRDIIPTETHRQKQAMRVTETCDWIIKSCLWEDWLRGGSTSCCRFLFIHGIAGSGKTILASALIDELLNILGKRTVEEKQKRVKGFSYYYCSHEHDVDEKRPFLRWIVYDLCRQLGDYVPQSLAEINDASTIPDETLLRCFLAVSRRFKERVYLVVDAVDECRAPRAGFLEVLTTIGASEEYMHVSILATGRLEADINRTIGSALEDKRKYPLSTTSPQKRSALPDTPVTNKRTRFSHNLATTQHGESSSHNRQLQEHVSPSPGTPEQGNGQSETEADSMVLDEDERPQQLSTISASFRNGCTRLDMDNIYVRQAIEIYVHAKLKEIEFCDIWGEESAFTLEIKGELAKKARGMFRLVSCQIEMLRNSKQLYNEKAVREAVDTMPSTIFDMYKGLVVKWVPGANAQNVVARNALALICSSTSEIPCAEVLVEAARLDVSSNTSLIKFTLKNLRDLLGCLIKITRMKRRPDSVFARNEEDLIFRQVLPAHYTVKEFVYDKSTASDPRVGCFAQTKVSNLILELQIAWLGLTHWGQNRPANNRKTPTRFEEYCLKMTEKSLRLHRGLIAEEKSIYELVFLCLRYDSHHFSQLKNTRRAFPSWLLILPTLVYQKDGNPANLNTSVLVSLLLLDWPELAKRFLTGLNAKDRSAVWKDVFTLERRPQKDFATTSDLVIRPQTTILKACVALRKANFLQALIDCGANFLGEPNIIYYALELHWSNDPASPAPEEFSTTDSLLRILLDAGADPCPRGCLFTPLQHVISHLEEPWVHTMVQRLEYRNGDINMVGTPGGEHPYSKDDDNDDKEDWWYNRHPLDICRLVIPDWGKDAGEDEVDQARNQIELLLRQFGAFEKDKKKSRGSRGAALVVNISDDDDDALA</sequence>
<dbReference type="PANTHER" id="PTHR10039:SF16">
    <property type="entry name" value="GPI INOSITOL-DEACYLASE"/>
    <property type="match status" value="1"/>
</dbReference>
<proteinExistence type="predicted"/>
<feature type="compositionally biased region" description="Acidic residues" evidence="2">
    <location>
        <begin position="453"/>
        <end position="464"/>
    </location>
</feature>
<evidence type="ECO:0000313" key="4">
    <source>
        <dbReference type="EMBL" id="KAK8012336.1"/>
    </source>
</evidence>
<gene>
    <name evidence="4" type="ORF">PG991_009711</name>
</gene>
<organism evidence="4 5">
    <name type="scientific">Apiospora marii</name>
    <dbReference type="NCBI Taxonomy" id="335849"/>
    <lineage>
        <taxon>Eukaryota</taxon>
        <taxon>Fungi</taxon>
        <taxon>Dikarya</taxon>
        <taxon>Ascomycota</taxon>
        <taxon>Pezizomycotina</taxon>
        <taxon>Sordariomycetes</taxon>
        <taxon>Xylariomycetidae</taxon>
        <taxon>Amphisphaeriales</taxon>
        <taxon>Apiosporaceae</taxon>
        <taxon>Apiospora</taxon>
    </lineage>
</organism>
<dbReference type="PANTHER" id="PTHR10039">
    <property type="entry name" value="AMELOGENIN"/>
    <property type="match status" value="1"/>
</dbReference>
<feature type="region of interest" description="Disordered" evidence="2">
    <location>
        <begin position="386"/>
        <end position="467"/>
    </location>
</feature>